<dbReference type="InterPro" id="IPR003732">
    <property type="entry name" value="Daa-tRNA_deacyls_DTD"/>
</dbReference>
<dbReference type="Gene3D" id="3.50.80.10">
    <property type="entry name" value="D-tyrosyl-tRNA(Tyr) deacylase"/>
    <property type="match status" value="1"/>
</dbReference>
<dbReference type="HAMAP" id="MF_00518">
    <property type="entry name" value="Deacylase_Dtd"/>
    <property type="match status" value="1"/>
</dbReference>
<dbReference type="SUPFAM" id="SSF69500">
    <property type="entry name" value="DTD-like"/>
    <property type="match status" value="1"/>
</dbReference>
<dbReference type="GO" id="GO:0005737">
    <property type="term" value="C:cytoplasm"/>
    <property type="evidence" value="ECO:0007669"/>
    <property type="project" value="InterPro"/>
</dbReference>
<protein>
    <submittedName>
        <fullName evidence="2">D-aminoacyl-tRNA deacylase</fullName>
        <ecNumber evidence="2">3.1.1.96</ecNumber>
    </submittedName>
</protein>
<dbReference type="FunFam" id="3.50.80.10:FF:000001">
    <property type="entry name" value="D-aminoacyl-tRNA deacylase"/>
    <property type="match status" value="1"/>
</dbReference>
<dbReference type="GO" id="GO:0051500">
    <property type="term" value="F:D-tyrosyl-tRNA(Tyr) deacylase activity"/>
    <property type="evidence" value="ECO:0007669"/>
    <property type="project" value="TreeGrafter"/>
</dbReference>
<organism evidence="2">
    <name type="scientific">bioreactor metagenome</name>
    <dbReference type="NCBI Taxonomy" id="1076179"/>
    <lineage>
        <taxon>unclassified sequences</taxon>
        <taxon>metagenomes</taxon>
        <taxon>ecological metagenomes</taxon>
    </lineage>
</organism>
<reference evidence="2" key="1">
    <citation type="submission" date="2019-08" db="EMBL/GenBank/DDBJ databases">
        <authorList>
            <person name="Kucharzyk K."/>
            <person name="Murdoch R.W."/>
            <person name="Higgins S."/>
            <person name="Loffler F."/>
        </authorList>
    </citation>
    <scope>NUCLEOTIDE SEQUENCE</scope>
</reference>
<dbReference type="EMBL" id="VSSQ01127288">
    <property type="protein sequence ID" value="MPN56674.1"/>
    <property type="molecule type" value="Genomic_DNA"/>
</dbReference>
<dbReference type="Pfam" id="PF02580">
    <property type="entry name" value="Tyr_Deacylase"/>
    <property type="match status" value="1"/>
</dbReference>
<keyword evidence="2" id="KW-0378">Hydrolase</keyword>
<dbReference type="PANTHER" id="PTHR10472:SF5">
    <property type="entry name" value="D-AMINOACYL-TRNA DEACYLASE 1"/>
    <property type="match status" value="1"/>
</dbReference>
<comment type="caution">
    <text evidence="2">The sequence shown here is derived from an EMBL/GenBank/DDBJ whole genome shotgun (WGS) entry which is preliminary data.</text>
</comment>
<accession>A0A645J890</accession>
<dbReference type="InterPro" id="IPR023509">
    <property type="entry name" value="DTD-like_sf"/>
</dbReference>
<gene>
    <name evidence="2" type="primary">dtd_54</name>
    <name evidence="2" type="ORF">SDC9_204364</name>
</gene>
<dbReference type="CDD" id="cd00563">
    <property type="entry name" value="Dtyr_deacylase"/>
    <property type="match status" value="1"/>
</dbReference>
<proteinExistence type="inferred from homology"/>
<evidence type="ECO:0000313" key="2">
    <source>
        <dbReference type="EMBL" id="MPN56674.1"/>
    </source>
</evidence>
<dbReference type="NCBIfam" id="TIGR00256">
    <property type="entry name" value="D-aminoacyl-tRNA deacylase"/>
    <property type="match status" value="1"/>
</dbReference>
<dbReference type="AlphaFoldDB" id="A0A645J890"/>
<dbReference type="PANTHER" id="PTHR10472">
    <property type="entry name" value="D-TYROSYL-TRNA TYR DEACYLASE"/>
    <property type="match status" value="1"/>
</dbReference>
<comment type="similarity">
    <text evidence="1">Belongs to the DTD family.</text>
</comment>
<dbReference type="EC" id="3.1.1.96" evidence="2"/>
<name>A0A645J890_9ZZZZ</name>
<sequence length="149" mass="16687">MRAVVQRVKHANVTVDNKVIGKIDNGILLLLGVESNDNEKDLEYMCDKVPNLRIFEDENGKMNKSLLDVNGSILVISQFTLLGDARKGRRPSFTEAAGPDKAIPMYEKFISNMKEKNIFTQEGKFGADMQVELINDGPVTILLDSKRVF</sequence>
<evidence type="ECO:0000256" key="1">
    <source>
        <dbReference type="ARBA" id="ARBA00009673"/>
    </source>
</evidence>